<keyword evidence="2" id="KW-0520">NAD</keyword>
<dbReference type="InterPro" id="IPR002938">
    <property type="entry name" value="FAD-bd"/>
</dbReference>
<dbReference type="Proteomes" id="UP001500729">
    <property type="component" value="Unassembled WGS sequence"/>
</dbReference>
<dbReference type="PANTHER" id="PTHR43476">
    <property type="entry name" value="3-(3-HYDROXY-PHENYL)PROPIONATE/3-HYDROXYCINNAMIC ACID HYDROXYLASE"/>
    <property type="match status" value="1"/>
</dbReference>
<reference evidence="4 5" key="1">
    <citation type="journal article" date="2019" name="Int. J. Syst. Evol. Microbiol.">
        <title>The Global Catalogue of Microorganisms (GCM) 10K type strain sequencing project: providing services to taxonomists for standard genome sequencing and annotation.</title>
        <authorList>
            <consortium name="The Broad Institute Genomics Platform"/>
            <consortium name="The Broad Institute Genome Sequencing Center for Infectious Disease"/>
            <person name="Wu L."/>
            <person name="Ma J."/>
        </authorList>
    </citation>
    <scope>NUCLEOTIDE SEQUENCE [LARGE SCALE GENOMIC DNA]</scope>
    <source>
        <strain evidence="4 5">JCM 10303</strain>
    </source>
</reference>
<organism evidence="4 5">
    <name type="scientific">Saccharopolyspora erythraea</name>
    <name type="common">Streptomyces erythraeus</name>
    <dbReference type="NCBI Taxonomy" id="1836"/>
    <lineage>
        <taxon>Bacteria</taxon>
        <taxon>Bacillati</taxon>
        <taxon>Actinomycetota</taxon>
        <taxon>Actinomycetes</taxon>
        <taxon>Pseudonocardiales</taxon>
        <taxon>Pseudonocardiaceae</taxon>
        <taxon>Saccharopolyspora</taxon>
    </lineage>
</organism>
<name>A0ABN1E6E5_SACER</name>
<evidence type="ECO:0000313" key="5">
    <source>
        <dbReference type="Proteomes" id="UP001500729"/>
    </source>
</evidence>
<gene>
    <name evidence="4" type="ORF">GCM10009533_66540</name>
</gene>
<proteinExistence type="predicted"/>
<evidence type="ECO:0000256" key="1">
    <source>
        <dbReference type="ARBA" id="ARBA00023002"/>
    </source>
</evidence>
<dbReference type="InterPro" id="IPR050631">
    <property type="entry name" value="PheA/TfdB_FAD_monoxygenase"/>
</dbReference>
<evidence type="ECO:0000259" key="3">
    <source>
        <dbReference type="Pfam" id="PF01494"/>
    </source>
</evidence>
<dbReference type="GO" id="GO:0004497">
    <property type="term" value="F:monooxygenase activity"/>
    <property type="evidence" value="ECO:0007669"/>
    <property type="project" value="UniProtKB-KW"/>
</dbReference>
<keyword evidence="1" id="KW-0560">Oxidoreductase</keyword>
<dbReference type="Pfam" id="PF01494">
    <property type="entry name" value="FAD_binding_3"/>
    <property type="match status" value="1"/>
</dbReference>
<dbReference type="InterPro" id="IPR036188">
    <property type="entry name" value="FAD/NAD-bd_sf"/>
</dbReference>
<dbReference type="EMBL" id="BAAAGS010000084">
    <property type="protein sequence ID" value="GAA0560074.1"/>
    <property type="molecule type" value="Genomic_DNA"/>
</dbReference>
<evidence type="ECO:0000313" key="4">
    <source>
        <dbReference type="EMBL" id="GAA0560074.1"/>
    </source>
</evidence>
<dbReference type="PANTHER" id="PTHR43476:SF4">
    <property type="entry name" value="BLR0106 PROTEIN"/>
    <property type="match status" value="1"/>
</dbReference>
<protein>
    <submittedName>
        <fullName evidence="4">FAD-dependent monooxygenase</fullName>
    </submittedName>
</protein>
<keyword evidence="4" id="KW-0503">Monooxygenase</keyword>
<dbReference type="SUPFAM" id="SSF51905">
    <property type="entry name" value="FAD/NAD(P)-binding domain"/>
    <property type="match status" value="1"/>
</dbReference>
<dbReference type="Gene3D" id="3.30.9.20">
    <property type="match status" value="1"/>
</dbReference>
<keyword evidence="5" id="KW-1185">Reference proteome</keyword>
<dbReference type="PRINTS" id="PR00420">
    <property type="entry name" value="RNGMNOXGNASE"/>
</dbReference>
<feature type="domain" description="FAD-binding" evidence="3">
    <location>
        <begin position="101"/>
        <end position="314"/>
    </location>
</feature>
<dbReference type="RefSeq" id="WP_009950416.1">
    <property type="nucleotide sequence ID" value="NZ_BAAAGS010000084.1"/>
</dbReference>
<evidence type="ECO:0000256" key="2">
    <source>
        <dbReference type="ARBA" id="ARBA00023027"/>
    </source>
</evidence>
<sequence>MKIKCVGAGPAGLYFAISAKLRDAGHDISVIERDPPGATYGWGVVYWDDLLDVLYGNDRESAQQLRAASTLWQEQEICLRSEDSAYLGGYGYSLGRAALLDVLAHRARSLGVDVQYRHGVEDLSELADADLIVGADGVHSRVRQTHEQEFGTQLDVGNNPYIWLGTDKVFDRFTFAFEETPAGWVWFHAYPSSAGISTCIVECTAQTWEALGLDSRTDEDGVRLLEKIFERPLDGRRLISQSRGRPAQWMRFTQVRNQSWVHGNIALMGDAAHTTHFTIGSGTRLAMLDAIGLAQCLYESESVSAALHEYDRLARAALRPVQAAARSSMAWFEHADDYLDRDATSFAYAMASRHGLQPPWRYQLHRATQVPAVRRTMRAIDSARRRVLALRRGESLLPPVRQQRVPLTS</sequence>
<dbReference type="Gene3D" id="3.50.50.60">
    <property type="entry name" value="FAD/NAD(P)-binding domain"/>
    <property type="match status" value="1"/>
</dbReference>
<accession>A0ABN1E6E5</accession>
<comment type="caution">
    <text evidence="4">The sequence shown here is derived from an EMBL/GenBank/DDBJ whole genome shotgun (WGS) entry which is preliminary data.</text>
</comment>